<dbReference type="HAMAP" id="MF_01924">
    <property type="entry name" value="A_A_dipeptidase"/>
    <property type="match status" value="1"/>
</dbReference>
<keyword evidence="11" id="KW-0732">Signal</keyword>
<comment type="cofactor">
    <cofactor evidence="9">
        <name>Zn(2+)</name>
        <dbReference type="ChEBI" id="CHEBI:29105"/>
    </cofactor>
    <text evidence="9">Binds 1 zinc ion per subunit.</text>
</comment>
<accession>A0ABU7T4Y0</accession>
<dbReference type="EC" id="3.4.13.22" evidence="9 10"/>
<keyword evidence="13" id="KW-1185">Reference proteome</keyword>
<feature type="binding site" evidence="9">
    <location>
        <position position="199"/>
    </location>
    <ligand>
        <name>Zn(2+)</name>
        <dbReference type="ChEBI" id="CHEBI:29105"/>
        <note>catalytic</note>
    </ligand>
</feature>
<evidence type="ECO:0000256" key="7">
    <source>
        <dbReference type="ARBA" id="ARBA00023049"/>
    </source>
</evidence>
<dbReference type="SUPFAM" id="SSF55166">
    <property type="entry name" value="Hedgehog/DD-peptidase"/>
    <property type="match status" value="1"/>
</dbReference>
<keyword evidence="8 10" id="KW-0961">Cell wall biogenesis/degradation</keyword>
<evidence type="ECO:0000256" key="1">
    <source>
        <dbReference type="ARBA" id="ARBA00001362"/>
    </source>
</evidence>
<dbReference type="PANTHER" id="PTHR43126:SF1">
    <property type="entry name" value="D-ALANYL-D-ALANINE DIPEPTIDASE"/>
    <property type="match status" value="1"/>
</dbReference>
<feature type="active site" description="Proton donor/acceptor" evidence="9">
    <location>
        <position position="196"/>
    </location>
</feature>
<evidence type="ECO:0000256" key="2">
    <source>
        <dbReference type="ARBA" id="ARBA00022670"/>
    </source>
</evidence>
<feature type="chain" id="PRO_5047338538" description="D-alanyl-D-alanine dipeptidase" evidence="11">
    <location>
        <begin position="18"/>
        <end position="217"/>
    </location>
</feature>
<proteinExistence type="inferred from homology"/>
<reference evidence="12 13" key="1">
    <citation type="journal article" date="2012" name="Genet. Mol. Biol.">
        <title>Analysis of 16S rRNA and mxaF genes revealing insights into Methylobacterium niche-specific plant association.</title>
        <authorList>
            <person name="Dourado M.N."/>
            <person name="Andreote F.D."/>
            <person name="Dini-Andreote F."/>
            <person name="Conti R."/>
            <person name="Araujo J.M."/>
            <person name="Araujo W.L."/>
        </authorList>
    </citation>
    <scope>NUCLEOTIDE SEQUENCE [LARGE SCALE GENOMIC DNA]</scope>
    <source>
        <strain evidence="12 13">SR1.6/4</strain>
    </source>
</reference>
<evidence type="ECO:0000313" key="13">
    <source>
        <dbReference type="Proteomes" id="UP001349262"/>
    </source>
</evidence>
<evidence type="ECO:0000256" key="6">
    <source>
        <dbReference type="ARBA" id="ARBA00022997"/>
    </source>
</evidence>
<dbReference type="InterPro" id="IPR000755">
    <property type="entry name" value="A_A_dipeptidase"/>
</dbReference>
<dbReference type="Proteomes" id="UP001349262">
    <property type="component" value="Unassembled WGS sequence"/>
</dbReference>
<dbReference type="InterPro" id="IPR009045">
    <property type="entry name" value="Zn_M74/Hedgehog-like"/>
</dbReference>
<evidence type="ECO:0000256" key="3">
    <source>
        <dbReference type="ARBA" id="ARBA00022723"/>
    </source>
</evidence>
<evidence type="ECO:0000256" key="5">
    <source>
        <dbReference type="ARBA" id="ARBA00022833"/>
    </source>
</evidence>
<keyword evidence="3 9" id="KW-0479">Metal-binding</keyword>
<keyword evidence="5 9" id="KW-0862">Zinc</keyword>
<protein>
    <recommendedName>
        <fullName evidence="9 10">D-alanyl-D-alanine dipeptidase</fullName>
        <shortName evidence="9 10">D-Ala-D-Ala dipeptidase</shortName>
        <ecNumber evidence="9 10">3.4.13.22</ecNumber>
    </recommendedName>
</protein>
<keyword evidence="4 9" id="KW-0378">Hydrolase</keyword>
<comment type="function">
    <text evidence="9 10">Catalyzes hydrolysis of the D-alanyl-D-alanine dipeptide.</text>
</comment>
<dbReference type="Gene3D" id="3.30.1380.10">
    <property type="match status" value="1"/>
</dbReference>
<comment type="catalytic activity">
    <reaction evidence="1 9 10">
        <text>D-alanyl-D-alanine + H2O = 2 D-alanine</text>
        <dbReference type="Rhea" id="RHEA:20661"/>
        <dbReference type="ChEBI" id="CHEBI:15377"/>
        <dbReference type="ChEBI" id="CHEBI:57416"/>
        <dbReference type="ChEBI" id="CHEBI:57822"/>
        <dbReference type="EC" id="3.4.13.22"/>
    </reaction>
</comment>
<evidence type="ECO:0000256" key="11">
    <source>
        <dbReference type="SAM" id="SignalP"/>
    </source>
</evidence>
<keyword evidence="2 9" id="KW-0645">Protease</keyword>
<feature type="binding site" evidence="9">
    <location>
        <position position="138"/>
    </location>
    <ligand>
        <name>Zn(2+)</name>
        <dbReference type="ChEBI" id="CHEBI:29105"/>
        <note>catalytic</note>
    </ligand>
</feature>
<gene>
    <name evidence="9" type="primary">ddpX</name>
    <name evidence="12" type="ORF">MRSR164_01835</name>
</gene>
<evidence type="ECO:0000313" key="12">
    <source>
        <dbReference type="EMBL" id="MEE7455598.1"/>
    </source>
</evidence>
<keyword evidence="6 9" id="KW-0224">Dipeptidase</keyword>
<sequence length="217" mass="23498">MLAAALAAAPAAAAAQANPFVDAAGLVPGLRLDMRYAGSDNFVGRPIAGYEAPRCLLTPQAARALARAQAALAPEGLGLKVFDCYRPRRAVADFAAWARAPSDTRMKAAYYPRVDKADLFRLGYIAERSAHSRGSTVDLTLVRLADGAERDMGTPFDLFDEASATDAPGIGATPIRNRRRLGDAMIRAGFAPYAQEWWHFTLRDEPYPDTAFDRPVR</sequence>
<dbReference type="CDD" id="cd14817">
    <property type="entry name" value="D-Ala-D-Ala_dipeptidase_VanX"/>
    <property type="match status" value="1"/>
</dbReference>
<feature type="binding site" evidence="9">
    <location>
        <position position="131"/>
    </location>
    <ligand>
        <name>Zn(2+)</name>
        <dbReference type="ChEBI" id="CHEBI:29105"/>
        <note>catalytic</note>
    </ligand>
</feature>
<organism evidence="12 13">
    <name type="scientific">Methylobacterium radiotolerans</name>
    <dbReference type="NCBI Taxonomy" id="31998"/>
    <lineage>
        <taxon>Bacteria</taxon>
        <taxon>Pseudomonadati</taxon>
        <taxon>Pseudomonadota</taxon>
        <taxon>Alphaproteobacteria</taxon>
        <taxon>Hyphomicrobiales</taxon>
        <taxon>Methylobacteriaceae</taxon>
        <taxon>Methylobacterium</taxon>
    </lineage>
</organism>
<keyword evidence="7 9" id="KW-0482">Metalloprotease</keyword>
<evidence type="ECO:0000256" key="10">
    <source>
        <dbReference type="PIRNR" id="PIRNR026671"/>
    </source>
</evidence>
<comment type="similarity">
    <text evidence="9 10">Belongs to the peptidase M15D family.</text>
</comment>
<evidence type="ECO:0000256" key="8">
    <source>
        <dbReference type="ARBA" id="ARBA00023316"/>
    </source>
</evidence>
<name>A0ABU7T4Y0_9HYPH</name>
<feature type="signal peptide" evidence="11">
    <location>
        <begin position="1"/>
        <end position="17"/>
    </location>
</feature>
<dbReference type="EMBL" id="MLBY01000002">
    <property type="protein sequence ID" value="MEE7455598.1"/>
    <property type="molecule type" value="Genomic_DNA"/>
</dbReference>
<comment type="caution">
    <text evidence="12">The sequence shown here is derived from an EMBL/GenBank/DDBJ whole genome shotgun (WGS) entry which is preliminary data.</text>
</comment>
<dbReference type="PANTHER" id="PTHR43126">
    <property type="entry name" value="D-ALANYL-D-ALANINE DIPEPTIDASE"/>
    <property type="match status" value="1"/>
</dbReference>
<dbReference type="Pfam" id="PF01427">
    <property type="entry name" value="Peptidase_M15"/>
    <property type="match status" value="1"/>
</dbReference>
<evidence type="ECO:0000256" key="9">
    <source>
        <dbReference type="HAMAP-Rule" id="MF_01924"/>
    </source>
</evidence>
<dbReference type="PIRSF" id="PIRSF026671">
    <property type="entry name" value="AA_dipeptidase"/>
    <property type="match status" value="1"/>
</dbReference>
<feature type="site" description="Transition state stabilizer" evidence="9">
    <location>
        <position position="86"/>
    </location>
</feature>
<evidence type="ECO:0000256" key="4">
    <source>
        <dbReference type="ARBA" id="ARBA00022801"/>
    </source>
</evidence>